<dbReference type="GO" id="GO:0031966">
    <property type="term" value="C:mitochondrial membrane"/>
    <property type="evidence" value="ECO:0007669"/>
    <property type="project" value="UniProtKB-SubCell"/>
</dbReference>
<comment type="similarity">
    <text evidence="2 9">Belongs to the complex I subunit 3 family.</text>
</comment>
<name>A0A6B9WGF9_9ACAR</name>
<keyword evidence="9" id="KW-1278">Translocase</keyword>
<geneLocation type="mitochondrion" evidence="11"/>
<proteinExistence type="inferred from homology"/>
<evidence type="ECO:0000256" key="4">
    <source>
        <dbReference type="ARBA" id="ARBA00022448"/>
    </source>
</evidence>
<evidence type="ECO:0000256" key="8">
    <source>
        <dbReference type="ARBA" id="ARBA00049551"/>
    </source>
</evidence>
<evidence type="ECO:0000256" key="6">
    <source>
        <dbReference type="ARBA" id="ARBA00022989"/>
    </source>
</evidence>
<evidence type="ECO:0000256" key="3">
    <source>
        <dbReference type="ARBA" id="ARBA00021007"/>
    </source>
</evidence>
<keyword evidence="7 9" id="KW-0472">Membrane</keyword>
<comment type="function">
    <text evidence="9">Core subunit of the mitochondrial membrane respiratory chain NADH dehydrogenase (Complex I) which catalyzes electron transfer from NADH through the respiratory chain, using ubiquinone as an electron acceptor. Essential for the catalytic activity of complex I.</text>
</comment>
<keyword evidence="9 11" id="KW-0496">Mitochondrion</keyword>
<dbReference type="Gene3D" id="1.20.58.1610">
    <property type="entry name" value="NADH:ubiquinone/plastoquinone oxidoreductase, chain 3"/>
    <property type="match status" value="1"/>
</dbReference>
<comment type="subcellular location">
    <subcellularLocation>
        <location evidence="1">Membrane</location>
    </subcellularLocation>
    <subcellularLocation>
        <location evidence="9">Mitochondrion membrane</location>
        <topology evidence="9">Multi-pass membrane protein</topology>
    </subcellularLocation>
</comment>
<keyword evidence="4 9" id="KW-0813">Transport</keyword>
<evidence type="ECO:0000256" key="2">
    <source>
        <dbReference type="ARBA" id="ARBA00008472"/>
    </source>
</evidence>
<evidence type="ECO:0000256" key="5">
    <source>
        <dbReference type="ARBA" id="ARBA00022692"/>
    </source>
</evidence>
<dbReference type="PANTHER" id="PTHR11058">
    <property type="entry name" value="NADH-UBIQUINONE OXIDOREDUCTASE CHAIN 3"/>
    <property type="match status" value="1"/>
</dbReference>
<evidence type="ECO:0000256" key="1">
    <source>
        <dbReference type="ARBA" id="ARBA00004370"/>
    </source>
</evidence>
<dbReference type="AlphaFoldDB" id="A0A6B9WGF9"/>
<feature type="transmembrane region" description="Helical" evidence="9">
    <location>
        <begin position="82"/>
        <end position="102"/>
    </location>
</feature>
<evidence type="ECO:0000256" key="9">
    <source>
        <dbReference type="RuleBase" id="RU003640"/>
    </source>
</evidence>
<evidence type="ECO:0000256" key="10">
    <source>
        <dbReference type="SAM" id="SignalP"/>
    </source>
</evidence>
<sequence length="109" mass="12694">MHLILTMFTLTLMLKSLSILNTNNLINKEKNSAFESGFSYFSSPRSPFSIQFFKILLLFLMFDIEIILVLPFPLFHHLNSTTMLSCSLIILLILCGLIYEWWEGTLNWV</sequence>
<dbReference type="Pfam" id="PF00507">
    <property type="entry name" value="Oxidored_q4"/>
    <property type="match status" value="1"/>
</dbReference>
<evidence type="ECO:0000313" key="11">
    <source>
        <dbReference type="EMBL" id="QHQ98566.1"/>
    </source>
</evidence>
<keyword evidence="6 9" id="KW-1133">Transmembrane helix</keyword>
<feature type="signal peptide" evidence="10">
    <location>
        <begin position="1"/>
        <end position="19"/>
    </location>
</feature>
<keyword evidence="10" id="KW-0732">Signal</keyword>
<protein>
    <recommendedName>
        <fullName evidence="3 9">NADH-ubiquinone oxidoreductase chain 3</fullName>
        <ecNumber evidence="9">7.1.1.2</ecNumber>
    </recommendedName>
</protein>
<gene>
    <name evidence="11" type="primary">nad3</name>
</gene>
<feature type="chain" id="PRO_5025595492" description="NADH-ubiquinone oxidoreductase chain 3" evidence="10">
    <location>
        <begin position="20"/>
        <end position="109"/>
    </location>
</feature>
<organism evidence="11">
    <name type="scientific">Blattisocius tarsalis</name>
    <dbReference type="NCBI Taxonomy" id="1609195"/>
    <lineage>
        <taxon>Eukaryota</taxon>
        <taxon>Metazoa</taxon>
        <taxon>Ecdysozoa</taxon>
        <taxon>Arthropoda</taxon>
        <taxon>Chelicerata</taxon>
        <taxon>Arachnida</taxon>
        <taxon>Acari</taxon>
        <taxon>Parasitiformes</taxon>
        <taxon>Mesostigmata</taxon>
        <taxon>Gamasina</taxon>
        <taxon>Phytoseioidea</taxon>
        <taxon>Blattisociidae</taxon>
        <taxon>Blattisocius</taxon>
    </lineage>
</organism>
<keyword evidence="9" id="KW-0679">Respiratory chain</keyword>
<dbReference type="GO" id="GO:0030964">
    <property type="term" value="C:NADH dehydrogenase complex"/>
    <property type="evidence" value="ECO:0007669"/>
    <property type="project" value="TreeGrafter"/>
</dbReference>
<keyword evidence="9" id="KW-0830">Ubiquinone</keyword>
<comment type="catalytic activity">
    <reaction evidence="8 9">
        <text>a ubiquinone + NADH + 5 H(+)(in) = a ubiquinol + NAD(+) + 4 H(+)(out)</text>
        <dbReference type="Rhea" id="RHEA:29091"/>
        <dbReference type="Rhea" id="RHEA-COMP:9565"/>
        <dbReference type="Rhea" id="RHEA-COMP:9566"/>
        <dbReference type="ChEBI" id="CHEBI:15378"/>
        <dbReference type="ChEBI" id="CHEBI:16389"/>
        <dbReference type="ChEBI" id="CHEBI:17976"/>
        <dbReference type="ChEBI" id="CHEBI:57540"/>
        <dbReference type="ChEBI" id="CHEBI:57945"/>
        <dbReference type="EC" id="7.1.1.2"/>
    </reaction>
</comment>
<dbReference type="GO" id="GO:0008137">
    <property type="term" value="F:NADH dehydrogenase (ubiquinone) activity"/>
    <property type="evidence" value="ECO:0007669"/>
    <property type="project" value="UniProtKB-UniRule"/>
</dbReference>
<accession>A0A6B9WGF9</accession>
<dbReference type="InterPro" id="IPR038430">
    <property type="entry name" value="NDAH_ubi_oxred_su3_sf"/>
</dbReference>
<keyword evidence="5 9" id="KW-0812">Transmembrane</keyword>
<reference evidence="11" key="1">
    <citation type="journal article" date="2019" name="Zool. Scr.">
        <title>Mitochondrial genome reorganization characterizes various lineages of mesostigmatid mites (Acari: Parasitiformes).</title>
        <authorList>
            <person name="Li W.-N."/>
            <person name="Shao R."/>
            <person name="Zhang Q."/>
            <person name="Deng W."/>
            <person name="Xue X.-F."/>
        </authorList>
    </citation>
    <scope>NUCLEOTIDE SEQUENCE</scope>
</reference>
<dbReference type="PANTHER" id="PTHR11058:SF9">
    <property type="entry name" value="NADH-UBIQUINONE OXIDOREDUCTASE CHAIN 3"/>
    <property type="match status" value="1"/>
</dbReference>
<keyword evidence="9" id="KW-0520">NAD</keyword>
<dbReference type="InterPro" id="IPR000440">
    <property type="entry name" value="NADH_UbQ/plastoQ_OxRdtase_su3"/>
</dbReference>
<keyword evidence="9" id="KW-0249">Electron transport</keyword>
<feature type="transmembrane region" description="Helical" evidence="9">
    <location>
        <begin position="48"/>
        <end position="70"/>
    </location>
</feature>
<evidence type="ECO:0000256" key="7">
    <source>
        <dbReference type="ARBA" id="ARBA00023136"/>
    </source>
</evidence>
<dbReference type="EC" id="7.1.1.2" evidence="9"/>
<dbReference type="EMBL" id="MK270529">
    <property type="protein sequence ID" value="QHQ98566.1"/>
    <property type="molecule type" value="Genomic_DNA"/>
</dbReference>